<dbReference type="EMBL" id="PVWQ01000004">
    <property type="protein sequence ID" value="RDW83543.1"/>
    <property type="molecule type" value="Genomic_DNA"/>
</dbReference>
<evidence type="ECO:0000313" key="3">
    <source>
        <dbReference type="Proteomes" id="UP000256690"/>
    </source>
</evidence>
<dbReference type="AlphaFoldDB" id="A0A3D8SBA1"/>
<sequence length="120" mass="12372">MASTKPSARGVSIASFTNMFTVGTVYALSILQTELPRLFDDAIPHSYSYSLSAALLAVASVLFSHGVGFSTLPGVIKSRVDGSSFAYEYGLVLTTWGLAGVVGSGIDALATPESGDFTAA</sequence>
<accession>A0A3D8SBA1</accession>
<dbReference type="RefSeq" id="XP_026604881.1">
    <property type="nucleotide sequence ID" value="XM_026745885.1"/>
</dbReference>
<feature type="transmembrane region" description="Helical" evidence="1">
    <location>
        <begin position="51"/>
        <end position="72"/>
    </location>
</feature>
<dbReference type="GeneID" id="38114239"/>
<gene>
    <name evidence="2" type="ORF">DSM5745_03869</name>
</gene>
<dbReference type="Proteomes" id="UP000256690">
    <property type="component" value="Unassembled WGS sequence"/>
</dbReference>
<organism evidence="2 3">
    <name type="scientific">Aspergillus mulundensis</name>
    <dbReference type="NCBI Taxonomy" id="1810919"/>
    <lineage>
        <taxon>Eukaryota</taxon>
        <taxon>Fungi</taxon>
        <taxon>Dikarya</taxon>
        <taxon>Ascomycota</taxon>
        <taxon>Pezizomycotina</taxon>
        <taxon>Eurotiomycetes</taxon>
        <taxon>Eurotiomycetidae</taxon>
        <taxon>Eurotiales</taxon>
        <taxon>Aspergillaceae</taxon>
        <taxon>Aspergillus</taxon>
        <taxon>Aspergillus subgen. Nidulantes</taxon>
    </lineage>
</organism>
<keyword evidence="1" id="KW-0472">Membrane</keyword>
<feature type="transmembrane region" description="Helical" evidence="1">
    <location>
        <begin position="12"/>
        <end position="31"/>
    </location>
</feature>
<name>A0A3D8SBA1_9EURO</name>
<evidence type="ECO:0000313" key="2">
    <source>
        <dbReference type="EMBL" id="RDW83543.1"/>
    </source>
</evidence>
<reference evidence="2 3" key="1">
    <citation type="journal article" date="2018" name="IMA Fungus">
        <title>IMA Genome-F 9: Draft genome sequence of Annulohypoxylon stygium, Aspergillus mulundensis, Berkeleyomyces basicola (syn. Thielaviopsis basicola), Ceratocystis smalleyi, two Cercospora beticola strains, Coleophoma cylindrospora, Fusarium fracticaudum, Phialophora cf. hyalina, and Morchella septimelata.</title>
        <authorList>
            <person name="Wingfield B.D."/>
            <person name="Bills G.F."/>
            <person name="Dong Y."/>
            <person name="Huang W."/>
            <person name="Nel W.J."/>
            <person name="Swalarsk-Parry B.S."/>
            <person name="Vaghefi N."/>
            <person name="Wilken P.M."/>
            <person name="An Z."/>
            <person name="de Beer Z.W."/>
            <person name="De Vos L."/>
            <person name="Chen L."/>
            <person name="Duong T.A."/>
            <person name="Gao Y."/>
            <person name="Hammerbacher A."/>
            <person name="Kikkert J.R."/>
            <person name="Li Y."/>
            <person name="Li H."/>
            <person name="Li K."/>
            <person name="Li Q."/>
            <person name="Liu X."/>
            <person name="Ma X."/>
            <person name="Naidoo K."/>
            <person name="Pethybridge S.J."/>
            <person name="Sun J."/>
            <person name="Steenkamp E.T."/>
            <person name="van der Nest M.A."/>
            <person name="van Wyk S."/>
            <person name="Wingfield M.J."/>
            <person name="Xiong C."/>
            <person name="Yue Q."/>
            <person name="Zhang X."/>
        </authorList>
    </citation>
    <scope>NUCLEOTIDE SEQUENCE [LARGE SCALE GENOMIC DNA]</scope>
    <source>
        <strain evidence="2 3">DSM 5745</strain>
    </source>
</reference>
<keyword evidence="3" id="KW-1185">Reference proteome</keyword>
<dbReference type="OrthoDB" id="4510289at2759"/>
<proteinExistence type="predicted"/>
<keyword evidence="1" id="KW-1133">Transmembrane helix</keyword>
<protein>
    <submittedName>
        <fullName evidence="2">Uncharacterized protein</fullName>
    </submittedName>
</protein>
<keyword evidence="1" id="KW-0812">Transmembrane</keyword>
<evidence type="ECO:0000256" key="1">
    <source>
        <dbReference type="SAM" id="Phobius"/>
    </source>
</evidence>
<comment type="caution">
    <text evidence="2">The sequence shown here is derived from an EMBL/GenBank/DDBJ whole genome shotgun (WGS) entry which is preliminary data.</text>
</comment>